<name>A0A829X0V0_GLUOY</name>
<sequence length="47" mass="5404">MGLHCSDPQAWWRVATKAREGSAYHCDALARLSEGEREQIRLRFGPF</sequence>
<evidence type="ECO:0000313" key="1">
    <source>
        <dbReference type="EMBL" id="GEM18437.1"/>
    </source>
</evidence>
<dbReference type="AlphaFoldDB" id="A0A829X0V0"/>
<dbReference type="Proteomes" id="UP000484858">
    <property type="component" value="Unassembled WGS sequence"/>
</dbReference>
<evidence type="ECO:0000313" key="2">
    <source>
        <dbReference type="EMBL" id="GEM18621.1"/>
    </source>
</evidence>
<organism evidence="2 3">
    <name type="scientific">Gluconobacter oxydans NBRC 3293</name>
    <dbReference type="NCBI Taxonomy" id="1315969"/>
    <lineage>
        <taxon>Bacteria</taxon>
        <taxon>Pseudomonadati</taxon>
        <taxon>Pseudomonadota</taxon>
        <taxon>Alphaproteobacteria</taxon>
        <taxon>Acetobacterales</taxon>
        <taxon>Acetobacteraceae</taxon>
        <taxon>Gluconobacter</taxon>
    </lineage>
</organism>
<comment type="caution">
    <text evidence="2">The sequence shown here is derived from an EMBL/GenBank/DDBJ whole genome shotgun (WGS) entry which is preliminary data.</text>
</comment>
<reference evidence="2 3" key="1">
    <citation type="submission" date="2013-04" db="EMBL/GenBank/DDBJ databases">
        <title>Gluconobacter oxydans NBRC 3293 whole genome sequence.</title>
        <authorList>
            <person name="Matsutani M."/>
            <person name="Yakushi T."/>
            <person name="Matsushita K."/>
        </authorList>
    </citation>
    <scope>NUCLEOTIDE SEQUENCE [LARGE SCALE GENOMIC DNA]</scope>
    <source>
        <strain evidence="2 3">NBRC 3293</strain>
    </source>
</reference>
<protein>
    <submittedName>
        <fullName evidence="2">Uncharacterized protein</fullName>
    </submittedName>
</protein>
<dbReference type="EMBL" id="BARJ01000021">
    <property type="protein sequence ID" value="GEM18621.1"/>
    <property type="molecule type" value="Genomic_DNA"/>
</dbReference>
<gene>
    <name evidence="1" type="ORF">NBRC3293_2935</name>
    <name evidence="2" type="ORF">NBRC3293_3117</name>
</gene>
<proteinExistence type="predicted"/>
<evidence type="ECO:0000313" key="3">
    <source>
        <dbReference type="Proteomes" id="UP000484858"/>
    </source>
</evidence>
<dbReference type="EMBL" id="BARJ01000014">
    <property type="protein sequence ID" value="GEM18437.1"/>
    <property type="molecule type" value="Genomic_DNA"/>
</dbReference>
<accession>A0A829X0V0</accession>